<dbReference type="PROSITE" id="PS51257">
    <property type="entry name" value="PROKAR_LIPOPROTEIN"/>
    <property type="match status" value="1"/>
</dbReference>
<proteinExistence type="predicted"/>
<gene>
    <name evidence="2" type="ORF">SJ2017_3385</name>
</gene>
<keyword evidence="1" id="KW-0472">Membrane</keyword>
<dbReference type="RefSeq" id="WP_055025153.1">
    <property type="nucleotide sequence ID" value="NZ_CP020472.1"/>
</dbReference>
<dbReference type="Proteomes" id="UP000191820">
    <property type="component" value="Chromosome"/>
</dbReference>
<accession>A0ABN4YK03</accession>
<reference evidence="2 3" key="1">
    <citation type="submission" date="2017-03" db="EMBL/GenBank/DDBJ databases">
        <title>Genome sequencing of Shewanella japonica KCTC 22435.</title>
        <authorList>
            <person name="Kim K.M."/>
        </authorList>
    </citation>
    <scope>NUCLEOTIDE SEQUENCE [LARGE SCALE GENOMIC DNA]</scope>
    <source>
        <strain evidence="2 3">KCTC 22435</strain>
    </source>
</reference>
<sequence length="78" mass="8668">MSKIFKVMHLVGLFMVGCGAYFYLLTDMANEINGMLLVASLIGIGLLIMAPYPVALVFDWAQKQPQSQVKQESDNKTE</sequence>
<evidence type="ECO:0000256" key="1">
    <source>
        <dbReference type="SAM" id="Phobius"/>
    </source>
</evidence>
<evidence type="ECO:0000313" key="3">
    <source>
        <dbReference type="Proteomes" id="UP000191820"/>
    </source>
</evidence>
<keyword evidence="1" id="KW-1133">Transmembrane helix</keyword>
<name>A0ABN4YK03_9GAMM</name>
<feature type="transmembrane region" description="Helical" evidence="1">
    <location>
        <begin position="7"/>
        <end position="24"/>
    </location>
</feature>
<feature type="transmembrane region" description="Helical" evidence="1">
    <location>
        <begin position="36"/>
        <end position="58"/>
    </location>
</feature>
<evidence type="ECO:0000313" key="2">
    <source>
        <dbReference type="EMBL" id="ARD23636.1"/>
    </source>
</evidence>
<dbReference type="EMBL" id="CP020472">
    <property type="protein sequence ID" value="ARD23636.1"/>
    <property type="molecule type" value="Genomic_DNA"/>
</dbReference>
<protein>
    <recommendedName>
        <fullName evidence="4">DUF1418 family protein</fullName>
    </recommendedName>
</protein>
<organism evidence="2 3">
    <name type="scientific">Shewanella japonica</name>
    <dbReference type="NCBI Taxonomy" id="93973"/>
    <lineage>
        <taxon>Bacteria</taxon>
        <taxon>Pseudomonadati</taxon>
        <taxon>Pseudomonadota</taxon>
        <taxon>Gammaproteobacteria</taxon>
        <taxon>Alteromonadales</taxon>
        <taxon>Shewanellaceae</taxon>
        <taxon>Shewanella</taxon>
    </lineage>
</organism>
<evidence type="ECO:0008006" key="4">
    <source>
        <dbReference type="Google" id="ProtNLM"/>
    </source>
</evidence>
<keyword evidence="3" id="KW-1185">Reference proteome</keyword>
<keyword evidence="1" id="KW-0812">Transmembrane</keyword>